<dbReference type="EMBL" id="KZ308169">
    <property type="protein sequence ID" value="KAG8223651.1"/>
    <property type="molecule type" value="Genomic_DNA"/>
</dbReference>
<dbReference type="Proteomes" id="UP000792457">
    <property type="component" value="Unassembled WGS sequence"/>
</dbReference>
<comment type="caution">
    <text evidence="1">The sequence shown here is derived from an EMBL/GenBank/DDBJ whole genome shotgun (WGS) entry which is preliminary data.</text>
</comment>
<protein>
    <recommendedName>
        <fullName evidence="3">Reverse transcriptase domain-containing protein</fullName>
    </recommendedName>
</protein>
<keyword evidence="2" id="KW-1185">Reference proteome</keyword>
<sequence>MKNKLRKVIENKLEEEQAGFRPGRQTQDHIFTLKTLIGQKIEKNRKLDLRAAFDSNCKQKTERTQIGFWNLKSVHIQVLLYADDLVLIAVTEEKLQNCVTEWGDELTRKEMEKNVKKSKVMCIAKEGLQNITINDGRYDEEILNKRRKANAIYYQFNKTIVGKKEVTIKTKMQLYQSVLVSTSLYGVKRLPWQDKYARKIQASEMKYVLEKNNK</sequence>
<evidence type="ECO:0000313" key="2">
    <source>
        <dbReference type="Proteomes" id="UP000792457"/>
    </source>
</evidence>
<dbReference type="OrthoDB" id="6613904at2759"/>
<proteinExistence type="predicted"/>
<reference evidence="1" key="2">
    <citation type="submission" date="2017-10" db="EMBL/GenBank/DDBJ databases">
        <title>Ladona fulva Genome sequencing and assembly.</title>
        <authorList>
            <person name="Murali S."/>
            <person name="Richards S."/>
            <person name="Bandaranaike D."/>
            <person name="Bellair M."/>
            <person name="Blankenburg K."/>
            <person name="Chao H."/>
            <person name="Dinh H."/>
            <person name="Doddapaneni H."/>
            <person name="Dugan-Rocha S."/>
            <person name="Elkadiri S."/>
            <person name="Gnanaolivu R."/>
            <person name="Hernandez B."/>
            <person name="Skinner E."/>
            <person name="Javaid M."/>
            <person name="Lee S."/>
            <person name="Li M."/>
            <person name="Ming W."/>
            <person name="Munidasa M."/>
            <person name="Muniz J."/>
            <person name="Nguyen L."/>
            <person name="Hughes D."/>
            <person name="Osuji N."/>
            <person name="Pu L.-L."/>
            <person name="Puazo M."/>
            <person name="Qu C."/>
            <person name="Quiroz J."/>
            <person name="Raj R."/>
            <person name="Weissenberger G."/>
            <person name="Xin Y."/>
            <person name="Zou X."/>
            <person name="Han Y."/>
            <person name="Worley K."/>
            <person name="Muzny D."/>
            <person name="Gibbs R."/>
        </authorList>
    </citation>
    <scope>NUCLEOTIDE SEQUENCE</scope>
    <source>
        <strain evidence="1">Sampled in the wild</strain>
    </source>
</reference>
<gene>
    <name evidence="1" type="ORF">J437_LFUL001758</name>
</gene>
<organism evidence="1 2">
    <name type="scientific">Ladona fulva</name>
    <name type="common">Scarce chaser dragonfly</name>
    <name type="synonym">Libellula fulva</name>
    <dbReference type="NCBI Taxonomy" id="123851"/>
    <lineage>
        <taxon>Eukaryota</taxon>
        <taxon>Metazoa</taxon>
        <taxon>Ecdysozoa</taxon>
        <taxon>Arthropoda</taxon>
        <taxon>Hexapoda</taxon>
        <taxon>Insecta</taxon>
        <taxon>Pterygota</taxon>
        <taxon>Palaeoptera</taxon>
        <taxon>Odonata</taxon>
        <taxon>Epiprocta</taxon>
        <taxon>Anisoptera</taxon>
        <taxon>Libelluloidea</taxon>
        <taxon>Libellulidae</taxon>
        <taxon>Ladona</taxon>
    </lineage>
</organism>
<evidence type="ECO:0008006" key="3">
    <source>
        <dbReference type="Google" id="ProtNLM"/>
    </source>
</evidence>
<dbReference type="PANTHER" id="PTHR47027:SF20">
    <property type="entry name" value="REVERSE TRANSCRIPTASE-LIKE PROTEIN WITH RNA-DIRECTED DNA POLYMERASE DOMAIN"/>
    <property type="match status" value="1"/>
</dbReference>
<evidence type="ECO:0000313" key="1">
    <source>
        <dbReference type="EMBL" id="KAG8223651.1"/>
    </source>
</evidence>
<dbReference type="PANTHER" id="PTHR47027">
    <property type="entry name" value="REVERSE TRANSCRIPTASE DOMAIN-CONTAINING PROTEIN"/>
    <property type="match status" value="1"/>
</dbReference>
<reference evidence="1" key="1">
    <citation type="submission" date="2013-04" db="EMBL/GenBank/DDBJ databases">
        <authorList>
            <person name="Qu J."/>
            <person name="Murali S.C."/>
            <person name="Bandaranaike D."/>
            <person name="Bellair M."/>
            <person name="Blankenburg K."/>
            <person name="Chao H."/>
            <person name="Dinh H."/>
            <person name="Doddapaneni H."/>
            <person name="Downs B."/>
            <person name="Dugan-Rocha S."/>
            <person name="Elkadiri S."/>
            <person name="Gnanaolivu R.D."/>
            <person name="Hernandez B."/>
            <person name="Javaid M."/>
            <person name="Jayaseelan J.C."/>
            <person name="Lee S."/>
            <person name="Li M."/>
            <person name="Ming W."/>
            <person name="Munidasa M."/>
            <person name="Muniz J."/>
            <person name="Nguyen L."/>
            <person name="Ongeri F."/>
            <person name="Osuji N."/>
            <person name="Pu L.-L."/>
            <person name="Puazo M."/>
            <person name="Qu C."/>
            <person name="Quiroz J."/>
            <person name="Raj R."/>
            <person name="Weissenberger G."/>
            <person name="Xin Y."/>
            <person name="Zou X."/>
            <person name="Han Y."/>
            <person name="Richards S."/>
            <person name="Worley K."/>
            <person name="Muzny D."/>
            <person name="Gibbs R."/>
        </authorList>
    </citation>
    <scope>NUCLEOTIDE SEQUENCE</scope>
    <source>
        <strain evidence="1">Sampled in the wild</strain>
    </source>
</reference>
<dbReference type="AlphaFoldDB" id="A0A8K0JVW7"/>
<accession>A0A8K0JVW7</accession>
<name>A0A8K0JVW7_LADFU</name>